<accession>A0A6M3LF01</accession>
<dbReference type="EMBL" id="MT143109">
    <property type="protein sequence ID" value="QJA92949.1"/>
    <property type="molecule type" value="Genomic_DNA"/>
</dbReference>
<reference evidence="1" key="1">
    <citation type="submission" date="2020-03" db="EMBL/GenBank/DDBJ databases">
        <title>The deep terrestrial virosphere.</title>
        <authorList>
            <person name="Holmfeldt K."/>
            <person name="Nilsson E."/>
            <person name="Simone D."/>
            <person name="Lopez-Fernandez M."/>
            <person name="Wu X."/>
            <person name="de Brujin I."/>
            <person name="Lundin D."/>
            <person name="Andersson A."/>
            <person name="Bertilsson S."/>
            <person name="Dopson M."/>
        </authorList>
    </citation>
    <scope>NUCLEOTIDE SEQUENCE</scope>
    <source>
        <strain evidence="1">MM415B04403</strain>
    </source>
</reference>
<proteinExistence type="predicted"/>
<evidence type="ECO:0000313" key="1">
    <source>
        <dbReference type="EMBL" id="QJA92949.1"/>
    </source>
</evidence>
<dbReference type="AlphaFoldDB" id="A0A6M3LF01"/>
<gene>
    <name evidence="1" type="ORF">MM415B04403_0011</name>
</gene>
<organism evidence="1">
    <name type="scientific">viral metagenome</name>
    <dbReference type="NCBI Taxonomy" id="1070528"/>
    <lineage>
        <taxon>unclassified sequences</taxon>
        <taxon>metagenomes</taxon>
        <taxon>organismal metagenomes</taxon>
    </lineage>
</organism>
<name>A0A6M3LF01_9ZZZZ</name>
<sequence length="82" mass="9454">MSKYYVRCGELDRIVLADSPEEAGWQAVLKANGETLGPFFYIDPRGFRGPIINEHNAFFIIDTNFLPEYTFPYTDIVQETED</sequence>
<protein>
    <submittedName>
        <fullName evidence="1">Uncharacterized protein</fullName>
    </submittedName>
</protein>